<keyword evidence="2" id="KW-0472">Membrane</keyword>
<keyword evidence="3" id="KW-0732">Signal</keyword>
<feature type="transmembrane region" description="Helical" evidence="2">
    <location>
        <begin position="391"/>
        <end position="412"/>
    </location>
</feature>
<feature type="region of interest" description="Disordered" evidence="1">
    <location>
        <begin position="269"/>
        <end position="291"/>
    </location>
</feature>
<feature type="compositionally biased region" description="Basic and acidic residues" evidence="1">
    <location>
        <begin position="276"/>
        <end position="291"/>
    </location>
</feature>
<sequence length="466" mass="53295">MNILKVNFFTVLLIVCAFQKCSATSVLKPTRVRARNLIRPVFNNDYDEDNIDKDMHLKTIHTVYYPNSKEPILFDCHKYNNILYTCTYDNSHKKPSYTTWQHFYDCNSNVGPELKIKAEMVKYQFYLESFDNNTFLRVMPERLQSNKIVFKSYVKPSDENISKLTFTDKQDVIFDCGEYSNNAKQSCTDKSCAIKKSDNNPVSEDLLEMKFGPDNSNKTDKPFKIIENSNKIAKTEKDLQDFSERCSDANCAVKESDNNPVSEDLLEMIFGPDNSNKTDKPSNVTEKTKKEKDLQDFSEGCSDANCAVKESDDDAVSRALLQNIFGPNNLNKSDKPPNVIKNTKKVTKTERAKLTKSTSMATQTNFDEINDFILSKNMTPIADSHVTRNPAVLYTSITAAVLILAVAIIIVVRKRCCNKTPSSSEPKPAPRKRKEPFYLNMLFRKECDKEIEAQRQEQEPVYEEIS</sequence>
<keyword evidence="2" id="KW-0812">Transmembrane</keyword>
<evidence type="ECO:0000256" key="2">
    <source>
        <dbReference type="SAM" id="Phobius"/>
    </source>
</evidence>
<evidence type="ECO:0000313" key="4">
    <source>
        <dbReference type="EMBL" id="PZC70529.1"/>
    </source>
</evidence>
<evidence type="ECO:0000256" key="3">
    <source>
        <dbReference type="SAM" id="SignalP"/>
    </source>
</evidence>
<dbReference type="OrthoDB" id="7481581at2759"/>
<name>A0A2W1AZS9_HELAM</name>
<proteinExistence type="predicted"/>
<evidence type="ECO:0000313" key="5">
    <source>
        <dbReference type="Proteomes" id="UP000249218"/>
    </source>
</evidence>
<organism evidence="4 5">
    <name type="scientific">Helicoverpa armigera</name>
    <name type="common">Cotton bollworm</name>
    <name type="synonym">Heliothis armigera</name>
    <dbReference type="NCBI Taxonomy" id="29058"/>
    <lineage>
        <taxon>Eukaryota</taxon>
        <taxon>Metazoa</taxon>
        <taxon>Ecdysozoa</taxon>
        <taxon>Arthropoda</taxon>
        <taxon>Hexapoda</taxon>
        <taxon>Insecta</taxon>
        <taxon>Pterygota</taxon>
        <taxon>Neoptera</taxon>
        <taxon>Endopterygota</taxon>
        <taxon>Lepidoptera</taxon>
        <taxon>Glossata</taxon>
        <taxon>Ditrysia</taxon>
        <taxon>Noctuoidea</taxon>
        <taxon>Noctuidae</taxon>
        <taxon>Heliothinae</taxon>
        <taxon>Helicoverpa</taxon>
    </lineage>
</organism>
<evidence type="ECO:0000256" key="1">
    <source>
        <dbReference type="SAM" id="MobiDB-lite"/>
    </source>
</evidence>
<dbReference type="AlphaFoldDB" id="A0A2W1AZS9"/>
<reference evidence="4 5" key="1">
    <citation type="journal article" date="2017" name="BMC Biol.">
        <title>Genomic innovations, transcriptional plasticity and gene loss underlying the evolution and divergence of two highly polyphagous and invasive Helicoverpa pest species.</title>
        <authorList>
            <person name="Pearce S.L."/>
            <person name="Clarke D.F."/>
            <person name="East P.D."/>
            <person name="Elfekih S."/>
            <person name="Gordon K.H."/>
            <person name="Jermiin L.S."/>
            <person name="McGaughran A."/>
            <person name="Oakeshott J.G."/>
            <person name="Papanikolaou A."/>
            <person name="Perera O.P."/>
            <person name="Rane R.V."/>
            <person name="Richards S."/>
            <person name="Tay W.T."/>
            <person name="Walsh T.K."/>
            <person name="Anderson A."/>
            <person name="Anderson C.J."/>
            <person name="Asgari S."/>
            <person name="Board P.G."/>
            <person name="Bretschneider A."/>
            <person name="Campbell P.M."/>
            <person name="Chertemps T."/>
            <person name="Christeller J.T."/>
            <person name="Coppin C.W."/>
            <person name="Downes S.J."/>
            <person name="Duan G."/>
            <person name="Farnsworth C.A."/>
            <person name="Good R.T."/>
            <person name="Han L.B."/>
            <person name="Han Y.C."/>
            <person name="Hatje K."/>
            <person name="Horne I."/>
            <person name="Huang Y.P."/>
            <person name="Hughes D.S."/>
            <person name="Jacquin-Joly E."/>
            <person name="James W."/>
            <person name="Jhangiani S."/>
            <person name="Kollmar M."/>
            <person name="Kuwar S.S."/>
            <person name="Li S."/>
            <person name="Liu N.Y."/>
            <person name="Maibeche M.T."/>
            <person name="Miller J.R."/>
            <person name="Montagne N."/>
            <person name="Perry T."/>
            <person name="Qu J."/>
            <person name="Song S.V."/>
            <person name="Sutton G.G."/>
            <person name="Vogel H."/>
            <person name="Walenz B.P."/>
            <person name="Xu W."/>
            <person name="Zhang H.J."/>
            <person name="Zou Z."/>
            <person name="Batterham P."/>
            <person name="Edwards O.R."/>
            <person name="Feyereisen R."/>
            <person name="Gibbs R.A."/>
            <person name="Heckel D.G."/>
            <person name="McGrath A."/>
            <person name="Robin C."/>
            <person name="Scherer S.E."/>
            <person name="Worley K.C."/>
            <person name="Wu Y.D."/>
        </authorList>
    </citation>
    <scope>NUCLEOTIDE SEQUENCE [LARGE SCALE GENOMIC DNA]</scope>
    <source>
        <strain evidence="4">Harm_GR_Male_#8</strain>
        <tissue evidence="4">Whole organism</tissue>
    </source>
</reference>
<keyword evidence="5" id="KW-1185">Reference proteome</keyword>
<keyword evidence="2" id="KW-1133">Transmembrane helix</keyword>
<protein>
    <submittedName>
        <fullName evidence="4">Uncharacterized protein</fullName>
    </submittedName>
</protein>
<dbReference type="Proteomes" id="UP000249218">
    <property type="component" value="Unassembled WGS sequence"/>
</dbReference>
<gene>
    <name evidence="4" type="primary">HaOG215700</name>
    <name evidence="4" type="ORF">B5X24_HaOG215700</name>
</gene>
<feature type="signal peptide" evidence="3">
    <location>
        <begin position="1"/>
        <end position="23"/>
    </location>
</feature>
<dbReference type="EMBL" id="KZ150561">
    <property type="protein sequence ID" value="PZC70529.1"/>
    <property type="molecule type" value="Genomic_DNA"/>
</dbReference>
<accession>A0A2W1AZS9</accession>
<feature type="chain" id="PRO_5016121526" evidence="3">
    <location>
        <begin position="24"/>
        <end position="466"/>
    </location>
</feature>